<feature type="transmembrane region" description="Helical" evidence="1">
    <location>
        <begin position="6"/>
        <end position="25"/>
    </location>
</feature>
<keyword evidence="3" id="KW-1185">Reference proteome</keyword>
<name>A0A1I1HGH8_9GAMM</name>
<accession>A0A1I1HGH8</accession>
<evidence type="ECO:0000256" key="1">
    <source>
        <dbReference type="SAM" id="Phobius"/>
    </source>
</evidence>
<proteinExistence type="predicted"/>
<keyword evidence="1" id="KW-0472">Membrane</keyword>
<dbReference type="EMBL" id="FOLH01000003">
    <property type="protein sequence ID" value="SFC20573.1"/>
    <property type="molecule type" value="Genomic_DNA"/>
</dbReference>
<protein>
    <recommendedName>
        <fullName evidence="4">Heme exporter protein D</fullName>
    </recommendedName>
</protein>
<organism evidence="2 3">
    <name type="scientific">Marinospirillum celere</name>
    <dbReference type="NCBI Taxonomy" id="1122252"/>
    <lineage>
        <taxon>Bacteria</taxon>
        <taxon>Pseudomonadati</taxon>
        <taxon>Pseudomonadota</taxon>
        <taxon>Gammaproteobacteria</taxon>
        <taxon>Oceanospirillales</taxon>
        <taxon>Oceanospirillaceae</taxon>
        <taxon>Marinospirillum</taxon>
    </lineage>
</organism>
<gene>
    <name evidence="2" type="ORF">SAMN05660443_1882</name>
</gene>
<dbReference type="AlphaFoldDB" id="A0A1I1HGH8"/>
<sequence>MYYDQYVLASLALVAIMVVASVWSVKKLKNIMDQDEANAKKT</sequence>
<dbReference type="Proteomes" id="UP000199058">
    <property type="component" value="Unassembled WGS sequence"/>
</dbReference>
<dbReference type="RefSeq" id="WP_281247338.1">
    <property type="nucleotide sequence ID" value="NZ_FOLH01000003.1"/>
</dbReference>
<keyword evidence="1" id="KW-1133">Transmembrane helix</keyword>
<keyword evidence="1" id="KW-0812">Transmembrane</keyword>
<evidence type="ECO:0000313" key="2">
    <source>
        <dbReference type="EMBL" id="SFC20573.1"/>
    </source>
</evidence>
<evidence type="ECO:0000313" key="3">
    <source>
        <dbReference type="Proteomes" id="UP000199058"/>
    </source>
</evidence>
<evidence type="ECO:0008006" key="4">
    <source>
        <dbReference type="Google" id="ProtNLM"/>
    </source>
</evidence>
<reference evidence="2 3" key="1">
    <citation type="submission" date="2016-10" db="EMBL/GenBank/DDBJ databases">
        <authorList>
            <person name="de Groot N.N."/>
        </authorList>
    </citation>
    <scope>NUCLEOTIDE SEQUENCE [LARGE SCALE GENOMIC DNA]</scope>
    <source>
        <strain evidence="2 3">DSM 18438</strain>
    </source>
</reference>